<comment type="caution">
    <text evidence="13">Was originally thought to be a dihydrodipicolinate reductase (DHDPR), catalyzing the conversion of dihydrodipicolinate to tetrahydrodipicolinate. However, it was shown in E.coli that the substrate of the enzymatic reaction is not dihydrodipicolinate (DHDP) but in fact (2S,4S)-4-hydroxy-2,3,4,5-tetrahydrodipicolinic acid (HTPA), the product released by the DapA-catalyzed reaction.</text>
</comment>
<dbReference type="RefSeq" id="WP_075866469.1">
    <property type="nucleotide sequence ID" value="NZ_BDJL01000132.1"/>
</dbReference>
<feature type="binding site" evidence="13">
    <location>
        <begin position="97"/>
        <end position="99"/>
    </location>
    <ligand>
        <name>NAD(+)</name>
        <dbReference type="ChEBI" id="CHEBI:57540"/>
    </ligand>
</feature>
<dbReference type="Proteomes" id="UP000187338">
    <property type="component" value="Unassembled WGS sequence"/>
</dbReference>
<evidence type="ECO:0000256" key="5">
    <source>
        <dbReference type="ARBA" id="ARBA00022915"/>
    </source>
</evidence>
<evidence type="ECO:0000256" key="4">
    <source>
        <dbReference type="ARBA" id="ARBA00022857"/>
    </source>
</evidence>
<feature type="binding site" evidence="13">
    <location>
        <begin position="8"/>
        <end position="13"/>
    </location>
    <ligand>
        <name>NAD(+)</name>
        <dbReference type="ChEBI" id="CHEBI:57540"/>
    </ligand>
</feature>
<feature type="domain" description="Dihydrodipicolinate reductase N-terminal" evidence="14">
    <location>
        <begin position="3"/>
        <end position="126"/>
    </location>
</feature>
<organism evidence="16 17">
    <name type="scientific">Carboxydothermus islandicus</name>
    <dbReference type="NCBI Taxonomy" id="661089"/>
    <lineage>
        <taxon>Bacteria</taxon>
        <taxon>Bacillati</taxon>
        <taxon>Bacillota</taxon>
        <taxon>Clostridia</taxon>
        <taxon>Thermoanaerobacterales</taxon>
        <taxon>Thermoanaerobacteraceae</taxon>
        <taxon>Carboxydothermus</taxon>
    </lineage>
</organism>
<protein>
    <recommendedName>
        <fullName evidence="10 13">4-hydroxy-tetrahydrodipicolinate reductase</fullName>
        <shortName evidence="13">HTPA reductase</shortName>
        <ecNumber evidence="10 13">1.17.1.8</ecNumber>
    </recommendedName>
</protein>
<dbReference type="InterPro" id="IPR022664">
    <property type="entry name" value="DapB_N_CS"/>
</dbReference>
<evidence type="ECO:0000256" key="1">
    <source>
        <dbReference type="ARBA" id="ARBA00006642"/>
    </source>
</evidence>
<dbReference type="Gene3D" id="3.40.50.720">
    <property type="entry name" value="NAD(P)-binding Rossmann-like Domain"/>
    <property type="match status" value="1"/>
</dbReference>
<dbReference type="FunFam" id="3.30.360.10:FF:000009">
    <property type="entry name" value="4-hydroxy-tetrahydrodipicolinate reductase"/>
    <property type="match status" value="1"/>
</dbReference>
<evidence type="ECO:0000256" key="12">
    <source>
        <dbReference type="ARBA" id="ARBA00049396"/>
    </source>
</evidence>
<dbReference type="AlphaFoldDB" id="A0A1L8D555"/>
<dbReference type="GO" id="GO:0051287">
    <property type="term" value="F:NAD binding"/>
    <property type="evidence" value="ECO:0007669"/>
    <property type="project" value="UniProtKB-UniRule"/>
</dbReference>
<feature type="binding site" evidence="13">
    <location>
        <position position="34"/>
    </location>
    <ligand>
        <name>NAD(+)</name>
        <dbReference type="ChEBI" id="CHEBI:57540"/>
    </ligand>
</feature>
<dbReference type="NCBIfam" id="TIGR00036">
    <property type="entry name" value="dapB"/>
    <property type="match status" value="1"/>
</dbReference>
<evidence type="ECO:0000256" key="10">
    <source>
        <dbReference type="ARBA" id="ARBA00038983"/>
    </source>
</evidence>
<feature type="active site" description="Proton donor" evidence="13">
    <location>
        <position position="157"/>
    </location>
</feature>
<keyword evidence="4 13" id="KW-0521">NADP</keyword>
<dbReference type="PROSITE" id="PS01298">
    <property type="entry name" value="DAPB"/>
    <property type="match status" value="1"/>
</dbReference>
<comment type="catalytic activity">
    <reaction evidence="11 13">
        <text>(S)-2,3,4,5-tetrahydrodipicolinate + NADP(+) + H2O = (2S,4S)-4-hydroxy-2,3,4,5-tetrahydrodipicolinate + NADPH + H(+)</text>
        <dbReference type="Rhea" id="RHEA:35331"/>
        <dbReference type="ChEBI" id="CHEBI:15377"/>
        <dbReference type="ChEBI" id="CHEBI:15378"/>
        <dbReference type="ChEBI" id="CHEBI:16845"/>
        <dbReference type="ChEBI" id="CHEBI:57783"/>
        <dbReference type="ChEBI" id="CHEBI:58349"/>
        <dbReference type="ChEBI" id="CHEBI:67139"/>
        <dbReference type="EC" id="1.17.1.8"/>
    </reaction>
</comment>
<dbReference type="GO" id="GO:0050661">
    <property type="term" value="F:NADP binding"/>
    <property type="evidence" value="ECO:0007669"/>
    <property type="project" value="UniProtKB-UniRule"/>
</dbReference>
<dbReference type="GO" id="GO:0019877">
    <property type="term" value="P:diaminopimelate biosynthetic process"/>
    <property type="evidence" value="ECO:0007669"/>
    <property type="project" value="UniProtKB-UniRule"/>
</dbReference>
<keyword evidence="5 13" id="KW-0220">Diaminopimelate biosynthesis</keyword>
<dbReference type="EMBL" id="BDJL01000132">
    <property type="protein sequence ID" value="GAV26303.1"/>
    <property type="molecule type" value="Genomic_DNA"/>
</dbReference>
<gene>
    <name evidence="13" type="primary">dapB</name>
    <name evidence="16" type="ORF">ciss_22360</name>
</gene>
<keyword evidence="2 13" id="KW-0963">Cytoplasm</keyword>
<dbReference type="STRING" id="661089.ciss_22360"/>
<comment type="catalytic activity">
    <reaction evidence="12 13">
        <text>(S)-2,3,4,5-tetrahydrodipicolinate + NAD(+) + H2O = (2S,4S)-4-hydroxy-2,3,4,5-tetrahydrodipicolinate + NADH + H(+)</text>
        <dbReference type="Rhea" id="RHEA:35323"/>
        <dbReference type="ChEBI" id="CHEBI:15377"/>
        <dbReference type="ChEBI" id="CHEBI:15378"/>
        <dbReference type="ChEBI" id="CHEBI:16845"/>
        <dbReference type="ChEBI" id="CHEBI:57540"/>
        <dbReference type="ChEBI" id="CHEBI:57945"/>
        <dbReference type="ChEBI" id="CHEBI:67139"/>
        <dbReference type="EC" id="1.17.1.8"/>
    </reaction>
</comment>
<evidence type="ECO:0000256" key="7">
    <source>
        <dbReference type="ARBA" id="ARBA00023027"/>
    </source>
</evidence>
<feature type="binding site" evidence="13">
    <location>
        <position position="154"/>
    </location>
    <ligand>
        <name>(S)-2,3,4,5-tetrahydrodipicolinate</name>
        <dbReference type="ChEBI" id="CHEBI:16845"/>
    </ligand>
</feature>
<comment type="similarity">
    <text evidence="1 13">Belongs to the DapB family.</text>
</comment>
<evidence type="ECO:0000256" key="2">
    <source>
        <dbReference type="ARBA" id="ARBA00022490"/>
    </source>
</evidence>
<accession>A0A1L8D555</accession>
<feature type="binding site" evidence="13">
    <location>
        <begin position="123"/>
        <end position="126"/>
    </location>
    <ligand>
        <name>NAD(+)</name>
        <dbReference type="ChEBI" id="CHEBI:57540"/>
    </ligand>
</feature>
<dbReference type="InterPro" id="IPR022663">
    <property type="entry name" value="DapB_C"/>
</dbReference>
<feature type="active site" description="Proton donor/acceptor" evidence="13">
    <location>
        <position position="153"/>
    </location>
</feature>
<feature type="binding site" evidence="13">
    <location>
        <begin position="163"/>
        <end position="164"/>
    </location>
    <ligand>
        <name>(S)-2,3,4,5-tetrahydrodipicolinate</name>
        <dbReference type="ChEBI" id="CHEBI:16845"/>
    </ligand>
</feature>
<dbReference type="SUPFAM" id="SSF55347">
    <property type="entry name" value="Glyceraldehyde-3-phosphate dehydrogenase-like, C-terminal domain"/>
    <property type="match status" value="1"/>
</dbReference>
<keyword evidence="8 13" id="KW-0457">Lysine biosynthesis</keyword>
<proteinExistence type="inferred from homology"/>
<dbReference type="PANTHER" id="PTHR20836">
    <property type="entry name" value="DIHYDRODIPICOLINATE REDUCTASE"/>
    <property type="match status" value="1"/>
</dbReference>
<dbReference type="InterPro" id="IPR000846">
    <property type="entry name" value="DapB_N"/>
</dbReference>
<comment type="subunit">
    <text evidence="13">Homotetramer.</text>
</comment>
<sequence>MARIVMLGACGKMGREISKNLLMHSEHELVGFVDVVNVGQDFGEILGISRLGKAVEDNLKEVILKTNPEIVLDFSRASGAFTNILVALENKVRVVSGTTGFSPEQIKKIEDFSNENKIGCIIAPNFSIGALLLMKLAQMAVKYFSHVEIIEYHHNLKVDAPSGTAIKTAELLSSIRENQPSAIQEEEKIPGSRGGDYKGIKIHSVRLPGLVAHQEVIFGGKGQSLTLRHDVYSRESYLDGILLALKKVLELDRFVFGLEELLF</sequence>
<reference evidence="17" key="1">
    <citation type="submission" date="2016-12" db="EMBL/GenBank/DDBJ databases">
        <title>Draft Genome Sequences od Carboxydothermus pertinax and islandicus, Hydrogenogenic Carboxydotrophic Bacteria.</title>
        <authorList>
            <person name="Fukuyama Y."/>
            <person name="Ohmae K."/>
            <person name="Yoneda Y."/>
            <person name="Yoshida T."/>
            <person name="Sako Y."/>
        </authorList>
    </citation>
    <scope>NUCLEOTIDE SEQUENCE [LARGE SCALE GENOMIC DNA]</scope>
    <source>
        <strain evidence="17">SET</strain>
    </source>
</reference>
<dbReference type="GO" id="GO:0008839">
    <property type="term" value="F:4-hydroxy-tetrahydrodipicolinate reductase"/>
    <property type="evidence" value="ECO:0007669"/>
    <property type="project" value="UniProtKB-UniRule"/>
</dbReference>
<keyword evidence="6 13" id="KW-0560">Oxidoreductase</keyword>
<evidence type="ECO:0000256" key="11">
    <source>
        <dbReference type="ARBA" id="ARBA00049080"/>
    </source>
</evidence>
<evidence type="ECO:0000259" key="14">
    <source>
        <dbReference type="Pfam" id="PF01113"/>
    </source>
</evidence>
<dbReference type="HAMAP" id="MF_00102">
    <property type="entry name" value="DapB"/>
    <property type="match status" value="1"/>
</dbReference>
<dbReference type="PANTHER" id="PTHR20836:SF0">
    <property type="entry name" value="4-HYDROXY-TETRAHYDRODIPICOLINATE REDUCTASE 1, CHLOROPLASTIC-RELATED"/>
    <property type="match status" value="1"/>
</dbReference>
<evidence type="ECO:0000256" key="13">
    <source>
        <dbReference type="HAMAP-Rule" id="MF_00102"/>
    </source>
</evidence>
<dbReference type="Pfam" id="PF01113">
    <property type="entry name" value="DapB_N"/>
    <property type="match status" value="1"/>
</dbReference>
<keyword evidence="7 13" id="KW-0520">NAD</keyword>
<dbReference type="GO" id="GO:0016726">
    <property type="term" value="F:oxidoreductase activity, acting on CH or CH2 groups, NAD or NADP as acceptor"/>
    <property type="evidence" value="ECO:0007669"/>
    <property type="project" value="UniProtKB-UniRule"/>
</dbReference>
<dbReference type="InterPro" id="IPR036291">
    <property type="entry name" value="NAD(P)-bd_dom_sf"/>
</dbReference>
<comment type="pathway">
    <text evidence="9 13">Amino-acid biosynthesis; L-lysine biosynthesis via DAP pathway; (S)-tetrahydrodipicolinate from L-aspartate: step 4/4.</text>
</comment>
<evidence type="ECO:0000259" key="15">
    <source>
        <dbReference type="Pfam" id="PF05173"/>
    </source>
</evidence>
<evidence type="ECO:0000313" key="17">
    <source>
        <dbReference type="Proteomes" id="UP000187338"/>
    </source>
</evidence>
<dbReference type="PIRSF" id="PIRSF000161">
    <property type="entry name" value="DHPR"/>
    <property type="match status" value="1"/>
</dbReference>
<comment type="caution">
    <text evidence="13">Lacks conserved residue(s) required for the propagation of feature annotation.</text>
</comment>
<comment type="function">
    <text evidence="13">Catalyzes the conversion of 4-hydroxy-tetrahydrodipicolinate (HTPA) to tetrahydrodipicolinate.</text>
</comment>
<evidence type="ECO:0000256" key="9">
    <source>
        <dbReference type="ARBA" id="ARBA00037922"/>
    </source>
</evidence>
<dbReference type="SUPFAM" id="SSF51735">
    <property type="entry name" value="NAD(P)-binding Rossmann-fold domains"/>
    <property type="match status" value="1"/>
</dbReference>
<dbReference type="OrthoDB" id="9790352at2"/>
<feature type="domain" description="Dihydrodipicolinate reductase C-terminal" evidence="15">
    <location>
        <begin position="129"/>
        <end position="262"/>
    </location>
</feature>
<dbReference type="Pfam" id="PF05173">
    <property type="entry name" value="DapB_C"/>
    <property type="match status" value="1"/>
</dbReference>
<keyword evidence="17" id="KW-1185">Reference proteome</keyword>
<dbReference type="GO" id="GO:0009089">
    <property type="term" value="P:lysine biosynthetic process via diaminopimelate"/>
    <property type="evidence" value="ECO:0007669"/>
    <property type="project" value="UniProtKB-UniRule"/>
</dbReference>
<keyword evidence="3 13" id="KW-0028">Amino-acid biosynthesis</keyword>
<comment type="caution">
    <text evidence="16">The sequence shown here is derived from an EMBL/GenBank/DDBJ whole genome shotgun (WGS) entry which is preliminary data.</text>
</comment>
<dbReference type="CDD" id="cd02274">
    <property type="entry name" value="DHDPR_N"/>
    <property type="match status" value="1"/>
</dbReference>
<dbReference type="GO" id="GO:0005829">
    <property type="term" value="C:cytosol"/>
    <property type="evidence" value="ECO:0007669"/>
    <property type="project" value="TreeGrafter"/>
</dbReference>
<evidence type="ECO:0000256" key="3">
    <source>
        <dbReference type="ARBA" id="ARBA00022605"/>
    </source>
</evidence>
<dbReference type="InterPro" id="IPR023940">
    <property type="entry name" value="DHDPR_bac"/>
</dbReference>
<dbReference type="EC" id="1.17.1.8" evidence="10 13"/>
<comment type="subcellular location">
    <subcellularLocation>
        <location evidence="13">Cytoplasm</location>
    </subcellularLocation>
</comment>
<dbReference type="Gene3D" id="3.30.360.10">
    <property type="entry name" value="Dihydrodipicolinate Reductase, domain 2"/>
    <property type="match status" value="1"/>
</dbReference>
<evidence type="ECO:0000256" key="8">
    <source>
        <dbReference type="ARBA" id="ARBA00023154"/>
    </source>
</evidence>
<evidence type="ECO:0000313" key="16">
    <source>
        <dbReference type="EMBL" id="GAV26303.1"/>
    </source>
</evidence>
<evidence type="ECO:0000256" key="6">
    <source>
        <dbReference type="ARBA" id="ARBA00023002"/>
    </source>
</evidence>
<name>A0A1L8D555_9THEO</name>
<dbReference type="UniPathway" id="UPA00034">
    <property type="reaction ID" value="UER00018"/>
</dbReference>